<evidence type="ECO:0000259" key="9">
    <source>
        <dbReference type="PROSITE" id="PS51755"/>
    </source>
</evidence>
<dbReference type="SMART" id="SM00448">
    <property type="entry name" value="REC"/>
    <property type="match status" value="1"/>
</dbReference>
<dbReference type="GO" id="GO:0000156">
    <property type="term" value="F:phosphorelay response regulator activity"/>
    <property type="evidence" value="ECO:0007669"/>
    <property type="project" value="TreeGrafter"/>
</dbReference>
<organism evidence="10 11">
    <name type="scientific">Clostridium senegalense</name>
    <dbReference type="NCBI Taxonomy" id="1465809"/>
    <lineage>
        <taxon>Bacteria</taxon>
        <taxon>Bacillati</taxon>
        <taxon>Bacillota</taxon>
        <taxon>Clostridia</taxon>
        <taxon>Eubacteriales</taxon>
        <taxon>Clostridiaceae</taxon>
        <taxon>Clostridium</taxon>
    </lineage>
</organism>
<evidence type="ECO:0000256" key="5">
    <source>
        <dbReference type="ARBA" id="ARBA00024867"/>
    </source>
</evidence>
<evidence type="ECO:0000313" key="10">
    <source>
        <dbReference type="EMBL" id="NEU05619.1"/>
    </source>
</evidence>
<protein>
    <recommendedName>
        <fullName evidence="1">Stage 0 sporulation protein A homolog</fullName>
    </recommendedName>
</protein>
<dbReference type="Pfam" id="PF00072">
    <property type="entry name" value="Response_reg"/>
    <property type="match status" value="1"/>
</dbReference>
<dbReference type="AlphaFoldDB" id="A0A6M0H4U0"/>
<dbReference type="InterPro" id="IPR011006">
    <property type="entry name" value="CheY-like_superfamily"/>
</dbReference>
<comment type="function">
    <text evidence="5">May play the central regulatory role in sporulation. It may be an element of the effector pathway responsible for the activation of sporulation genes in response to nutritional stress. Spo0A may act in concert with spo0H (a sigma factor) to control the expression of some genes that are critical to the sporulation process.</text>
</comment>
<feature type="domain" description="Response regulatory" evidence="8">
    <location>
        <begin position="3"/>
        <end position="116"/>
    </location>
</feature>
<dbReference type="InterPro" id="IPR036388">
    <property type="entry name" value="WH-like_DNA-bd_sf"/>
</dbReference>
<dbReference type="Pfam" id="PF00486">
    <property type="entry name" value="Trans_reg_C"/>
    <property type="match status" value="1"/>
</dbReference>
<comment type="caution">
    <text evidence="10">The sequence shown here is derived from an EMBL/GenBank/DDBJ whole genome shotgun (WGS) entry which is preliminary data.</text>
</comment>
<dbReference type="SMART" id="SM00862">
    <property type="entry name" value="Trans_reg_C"/>
    <property type="match status" value="1"/>
</dbReference>
<dbReference type="GO" id="GO:0000976">
    <property type="term" value="F:transcription cis-regulatory region binding"/>
    <property type="evidence" value="ECO:0007669"/>
    <property type="project" value="TreeGrafter"/>
</dbReference>
<dbReference type="Gene3D" id="1.10.10.10">
    <property type="entry name" value="Winged helix-like DNA-binding domain superfamily/Winged helix DNA-binding domain"/>
    <property type="match status" value="1"/>
</dbReference>
<proteinExistence type="predicted"/>
<keyword evidence="3 7" id="KW-0238">DNA-binding</keyword>
<dbReference type="PANTHER" id="PTHR48111:SF43">
    <property type="entry name" value="STAGE 0 SPORULATION PROTEIN A HOMOLOG"/>
    <property type="match status" value="1"/>
</dbReference>
<evidence type="ECO:0000256" key="3">
    <source>
        <dbReference type="ARBA" id="ARBA00023125"/>
    </source>
</evidence>
<dbReference type="GO" id="GO:0032993">
    <property type="term" value="C:protein-DNA complex"/>
    <property type="evidence" value="ECO:0007669"/>
    <property type="project" value="TreeGrafter"/>
</dbReference>
<dbReference type="GO" id="GO:0005829">
    <property type="term" value="C:cytosol"/>
    <property type="evidence" value="ECO:0007669"/>
    <property type="project" value="TreeGrafter"/>
</dbReference>
<dbReference type="PROSITE" id="PS50110">
    <property type="entry name" value="RESPONSE_REGULATORY"/>
    <property type="match status" value="1"/>
</dbReference>
<evidence type="ECO:0000256" key="2">
    <source>
        <dbReference type="ARBA" id="ARBA00023015"/>
    </source>
</evidence>
<dbReference type="InterPro" id="IPR016032">
    <property type="entry name" value="Sig_transdc_resp-reg_C-effctor"/>
</dbReference>
<dbReference type="SUPFAM" id="SSF46894">
    <property type="entry name" value="C-terminal effector domain of the bipartite response regulators"/>
    <property type="match status" value="1"/>
</dbReference>
<feature type="modified residue" description="4-aspartylphosphate" evidence="6">
    <location>
        <position position="52"/>
    </location>
</feature>
<dbReference type="CDD" id="cd00383">
    <property type="entry name" value="trans_reg_C"/>
    <property type="match status" value="1"/>
</dbReference>
<keyword evidence="4" id="KW-0804">Transcription</keyword>
<dbReference type="InterPro" id="IPR001789">
    <property type="entry name" value="Sig_transdc_resp-reg_receiver"/>
</dbReference>
<accession>A0A6M0H4U0</accession>
<dbReference type="Proteomes" id="UP000481872">
    <property type="component" value="Unassembled WGS sequence"/>
</dbReference>
<evidence type="ECO:0000313" key="11">
    <source>
        <dbReference type="Proteomes" id="UP000481872"/>
    </source>
</evidence>
<keyword evidence="2" id="KW-0805">Transcription regulation</keyword>
<evidence type="ECO:0000256" key="6">
    <source>
        <dbReference type="PROSITE-ProRule" id="PRU00169"/>
    </source>
</evidence>
<dbReference type="GO" id="GO:0006355">
    <property type="term" value="P:regulation of DNA-templated transcription"/>
    <property type="evidence" value="ECO:0007669"/>
    <property type="project" value="InterPro"/>
</dbReference>
<dbReference type="Gene3D" id="3.40.50.2300">
    <property type="match status" value="1"/>
</dbReference>
<dbReference type="PANTHER" id="PTHR48111">
    <property type="entry name" value="REGULATOR OF RPOS"/>
    <property type="match status" value="1"/>
</dbReference>
<dbReference type="CDD" id="cd18159">
    <property type="entry name" value="REC_OmpR_NsrR-like"/>
    <property type="match status" value="1"/>
</dbReference>
<evidence type="ECO:0000256" key="7">
    <source>
        <dbReference type="PROSITE-ProRule" id="PRU01091"/>
    </source>
</evidence>
<dbReference type="InterPro" id="IPR039420">
    <property type="entry name" value="WalR-like"/>
</dbReference>
<evidence type="ECO:0000259" key="8">
    <source>
        <dbReference type="PROSITE" id="PS50110"/>
    </source>
</evidence>
<gene>
    <name evidence="10" type="ORF">G3M99_12290</name>
</gene>
<dbReference type="PROSITE" id="PS51755">
    <property type="entry name" value="OMPR_PHOB"/>
    <property type="match status" value="1"/>
</dbReference>
<sequence>MFKILIVEDDLDLSNQLTIHLNKWGHNSKAVGNFQNILPEFKAFNPNLILLDVNLPFYDGFYWCNEIRKISKVPIIIISSRDSNMDIIMGVNFGADDYISKPFSFDVLLAKVNAILRRSYNFTSESNDILVHNDVTLDLTQGIVHYNDQSIELTKNELKIIYILMKYNKQIVSRDKIMEKLWDSSCFVDDNTLTVNVNRLRGKLKELGLENFIETKRGIGYIIS</sequence>
<dbReference type="Gene3D" id="6.10.250.690">
    <property type="match status" value="1"/>
</dbReference>
<name>A0A6M0H4U0_9CLOT</name>
<evidence type="ECO:0000256" key="4">
    <source>
        <dbReference type="ARBA" id="ARBA00023163"/>
    </source>
</evidence>
<keyword evidence="6" id="KW-0597">Phosphoprotein</keyword>
<feature type="DNA-binding region" description="OmpR/PhoB-type" evidence="7">
    <location>
        <begin position="127"/>
        <end position="224"/>
    </location>
</feature>
<dbReference type="EMBL" id="JAAGPU010000023">
    <property type="protein sequence ID" value="NEU05619.1"/>
    <property type="molecule type" value="Genomic_DNA"/>
</dbReference>
<reference evidence="10 11" key="1">
    <citation type="submission" date="2020-02" db="EMBL/GenBank/DDBJ databases">
        <title>Genome assembly of a novel Clostridium senegalense strain.</title>
        <authorList>
            <person name="Gupta T.B."/>
            <person name="Jauregui R."/>
            <person name="Maclean P."/>
            <person name="Nawarathana A."/>
            <person name="Brightwell G."/>
        </authorList>
    </citation>
    <scope>NUCLEOTIDE SEQUENCE [LARGE SCALE GENOMIC DNA]</scope>
    <source>
        <strain evidence="10 11">AGRFS4</strain>
    </source>
</reference>
<dbReference type="InterPro" id="IPR001867">
    <property type="entry name" value="OmpR/PhoB-type_DNA-bd"/>
</dbReference>
<evidence type="ECO:0000256" key="1">
    <source>
        <dbReference type="ARBA" id="ARBA00018672"/>
    </source>
</evidence>
<feature type="domain" description="OmpR/PhoB-type" evidence="9">
    <location>
        <begin position="127"/>
        <end position="224"/>
    </location>
</feature>
<keyword evidence="11" id="KW-1185">Reference proteome</keyword>
<dbReference type="RefSeq" id="WP_061995804.1">
    <property type="nucleotide sequence ID" value="NZ_JAAGPU010000023.1"/>
</dbReference>
<dbReference type="SUPFAM" id="SSF52172">
    <property type="entry name" value="CheY-like"/>
    <property type="match status" value="1"/>
</dbReference>